<name>A0AAN6Y6S9_9PEZI</name>
<reference evidence="1" key="2">
    <citation type="submission" date="2023-05" db="EMBL/GenBank/DDBJ databases">
        <authorList>
            <consortium name="Lawrence Berkeley National Laboratory"/>
            <person name="Steindorff A."/>
            <person name="Hensen N."/>
            <person name="Bonometti L."/>
            <person name="Westerberg I."/>
            <person name="Brannstrom I.O."/>
            <person name="Guillou S."/>
            <person name="Cros-Aarteil S."/>
            <person name="Calhoun S."/>
            <person name="Haridas S."/>
            <person name="Kuo A."/>
            <person name="Mondo S."/>
            <person name="Pangilinan J."/>
            <person name="Riley R."/>
            <person name="Labutti K."/>
            <person name="Andreopoulos B."/>
            <person name="Lipzen A."/>
            <person name="Chen C."/>
            <person name="Yanf M."/>
            <person name="Daum C."/>
            <person name="Ng V."/>
            <person name="Clum A."/>
            <person name="Ohm R."/>
            <person name="Martin F."/>
            <person name="Silar P."/>
            <person name="Natvig D."/>
            <person name="Lalanne C."/>
            <person name="Gautier V."/>
            <person name="Ament-Velasquez S.L."/>
            <person name="Kruys A."/>
            <person name="Hutchinson M.I."/>
            <person name="Powell A.J."/>
            <person name="Barry K."/>
            <person name="Miller A.N."/>
            <person name="Grigoriev I.V."/>
            <person name="Debuchy R."/>
            <person name="Gladieux P."/>
            <person name="Thoren M.H."/>
            <person name="Johannesson H."/>
        </authorList>
    </citation>
    <scope>NUCLEOTIDE SEQUENCE</scope>
    <source>
        <strain evidence="1">PSN293</strain>
    </source>
</reference>
<protein>
    <submittedName>
        <fullName evidence="1">Uncharacterized protein</fullName>
    </submittedName>
</protein>
<proteinExistence type="predicted"/>
<dbReference type="AlphaFoldDB" id="A0AAN6Y6S9"/>
<dbReference type="EMBL" id="MU858113">
    <property type="protein sequence ID" value="KAK4213208.1"/>
    <property type="molecule type" value="Genomic_DNA"/>
</dbReference>
<dbReference type="Proteomes" id="UP001301769">
    <property type="component" value="Unassembled WGS sequence"/>
</dbReference>
<organism evidence="1 2">
    <name type="scientific">Rhypophila decipiens</name>
    <dbReference type="NCBI Taxonomy" id="261697"/>
    <lineage>
        <taxon>Eukaryota</taxon>
        <taxon>Fungi</taxon>
        <taxon>Dikarya</taxon>
        <taxon>Ascomycota</taxon>
        <taxon>Pezizomycotina</taxon>
        <taxon>Sordariomycetes</taxon>
        <taxon>Sordariomycetidae</taxon>
        <taxon>Sordariales</taxon>
        <taxon>Naviculisporaceae</taxon>
        <taxon>Rhypophila</taxon>
    </lineage>
</organism>
<gene>
    <name evidence="1" type="ORF">QBC37DRAFT_374312</name>
</gene>
<sequence length="126" mass="13689">MTSSAASQLFPPLGHPTEIRVIQIRPARARASPVFIDIQIIDIEHDNVSFEAFSSPPELLDASVVLGGTHFPVRPSVGAALCRLRQATRPRTVFVEEICIREEDGIVGVSLSGLIVRVCFAATRIL</sequence>
<evidence type="ECO:0000313" key="1">
    <source>
        <dbReference type="EMBL" id="KAK4213208.1"/>
    </source>
</evidence>
<reference evidence="1" key="1">
    <citation type="journal article" date="2023" name="Mol. Phylogenet. Evol.">
        <title>Genome-scale phylogeny and comparative genomics of the fungal order Sordariales.</title>
        <authorList>
            <person name="Hensen N."/>
            <person name="Bonometti L."/>
            <person name="Westerberg I."/>
            <person name="Brannstrom I.O."/>
            <person name="Guillou S."/>
            <person name="Cros-Aarteil S."/>
            <person name="Calhoun S."/>
            <person name="Haridas S."/>
            <person name="Kuo A."/>
            <person name="Mondo S."/>
            <person name="Pangilinan J."/>
            <person name="Riley R."/>
            <person name="LaButti K."/>
            <person name="Andreopoulos B."/>
            <person name="Lipzen A."/>
            <person name="Chen C."/>
            <person name="Yan M."/>
            <person name="Daum C."/>
            <person name="Ng V."/>
            <person name="Clum A."/>
            <person name="Steindorff A."/>
            <person name="Ohm R.A."/>
            <person name="Martin F."/>
            <person name="Silar P."/>
            <person name="Natvig D.O."/>
            <person name="Lalanne C."/>
            <person name="Gautier V."/>
            <person name="Ament-Velasquez S.L."/>
            <person name="Kruys A."/>
            <person name="Hutchinson M.I."/>
            <person name="Powell A.J."/>
            <person name="Barry K."/>
            <person name="Miller A.N."/>
            <person name="Grigoriev I.V."/>
            <person name="Debuchy R."/>
            <person name="Gladieux P."/>
            <person name="Hiltunen Thoren M."/>
            <person name="Johannesson H."/>
        </authorList>
    </citation>
    <scope>NUCLEOTIDE SEQUENCE</scope>
    <source>
        <strain evidence="1">PSN293</strain>
    </source>
</reference>
<keyword evidence="2" id="KW-1185">Reference proteome</keyword>
<accession>A0AAN6Y6S9</accession>
<evidence type="ECO:0000313" key="2">
    <source>
        <dbReference type="Proteomes" id="UP001301769"/>
    </source>
</evidence>
<comment type="caution">
    <text evidence="1">The sequence shown here is derived from an EMBL/GenBank/DDBJ whole genome shotgun (WGS) entry which is preliminary data.</text>
</comment>